<evidence type="ECO:0000313" key="4">
    <source>
        <dbReference type="EMBL" id="CAD8802845.1"/>
    </source>
</evidence>
<protein>
    <recommendedName>
        <fullName evidence="3">Phosphoribosyltransferase domain-containing protein</fullName>
    </recommendedName>
</protein>
<gene>
    <name evidence="4" type="ORF">HTEP1355_LOCUS16523</name>
</gene>
<feature type="domain" description="Phosphoribosyltransferase" evidence="3">
    <location>
        <begin position="25"/>
        <end position="150"/>
    </location>
</feature>
<sequence>MVIEGSSPMPKRDSLLHEGKRFLSYNQIHKTVASLADAIREYKPDCMVAIGGGGFIPARMLRTYVKIPILTVSLELYDDKTNTRKDKPVKIQWFDSVSGVGERIDGKRVLVVDEVDDSRTTLQYCVEEIMRDHTPSDIGVMVLHNKEKTKNGVLPPSVSYFAGESFPDVWCVYPWDATDIDEHERKAKLCSQGLAPAEGGSFSSPVIIASP</sequence>
<dbReference type="PANTHER" id="PTHR43363">
    <property type="entry name" value="HYPOXANTHINE PHOSPHORIBOSYLTRANSFERASE"/>
    <property type="match status" value="1"/>
</dbReference>
<keyword evidence="1" id="KW-0328">Glycosyltransferase</keyword>
<dbReference type="CDD" id="cd06223">
    <property type="entry name" value="PRTases_typeI"/>
    <property type="match status" value="1"/>
</dbReference>
<name>A0A7S0Z0M1_9CRYP</name>
<keyword evidence="2" id="KW-0808">Transferase</keyword>
<dbReference type="GO" id="GO:0016757">
    <property type="term" value="F:glycosyltransferase activity"/>
    <property type="evidence" value="ECO:0007669"/>
    <property type="project" value="UniProtKB-KW"/>
</dbReference>
<dbReference type="Gene3D" id="3.40.50.2020">
    <property type="match status" value="1"/>
</dbReference>
<evidence type="ECO:0000256" key="1">
    <source>
        <dbReference type="ARBA" id="ARBA00022676"/>
    </source>
</evidence>
<dbReference type="SUPFAM" id="SSF53271">
    <property type="entry name" value="PRTase-like"/>
    <property type="match status" value="1"/>
</dbReference>
<organism evidence="4">
    <name type="scientific">Hemiselmis tepida</name>
    <dbReference type="NCBI Taxonomy" id="464990"/>
    <lineage>
        <taxon>Eukaryota</taxon>
        <taxon>Cryptophyceae</taxon>
        <taxon>Cryptomonadales</taxon>
        <taxon>Hemiselmidaceae</taxon>
        <taxon>Hemiselmis</taxon>
    </lineage>
</organism>
<dbReference type="Pfam" id="PF00156">
    <property type="entry name" value="Pribosyltran"/>
    <property type="match status" value="1"/>
</dbReference>
<evidence type="ECO:0000256" key="2">
    <source>
        <dbReference type="ARBA" id="ARBA00022679"/>
    </source>
</evidence>
<proteinExistence type="predicted"/>
<dbReference type="InterPro" id="IPR000836">
    <property type="entry name" value="PRTase_dom"/>
</dbReference>
<dbReference type="EMBL" id="HBFN01028635">
    <property type="protein sequence ID" value="CAD8802845.1"/>
    <property type="molecule type" value="Transcribed_RNA"/>
</dbReference>
<dbReference type="PANTHER" id="PTHR43363:SF1">
    <property type="entry name" value="HYPOXANTHINE-GUANINE PHOSPHORIBOSYLTRANSFERASE"/>
    <property type="match status" value="1"/>
</dbReference>
<evidence type="ECO:0000259" key="3">
    <source>
        <dbReference type="Pfam" id="PF00156"/>
    </source>
</evidence>
<accession>A0A7S0Z0M1</accession>
<dbReference type="InterPro" id="IPR029057">
    <property type="entry name" value="PRTase-like"/>
</dbReference>
<dbReference type="AlphaFoldDB" id="A0A7S0Z0M1"/>
<reference evidence="4" key="1">
    <citation type="submission" date="2021-01" db="EMBL/GenBank/DDBJ databases">
        <authorList>
            <person name="Corre E."/>
            <person name="Pelletier E."/>
            <person name="Niang G."/>
            <person name="Scheremetjew M."/>
            <person name="Finn R."/>
            <person name="Kale V."/>
            <person name="Holt S."/>
            <person name="Cochrane G."/>
            <person name="Meng A."/>
            <person name="Brown T."/>
            <person name="Cohen L."/>
        </authorList>
    </citation>
    <scope>NUCLEOTIDE SEQUENCE</scope>
    <source>
        <strain evidence="4">CCMP443</strain>
    </source>
</reference>